<proteinExistence type="inferred from homology"/>
<evidence type="ECO:0000256" key="5">
    <source>
        <dbReference type="ARBA" id="ARBA00022485"/>
    </source>
</evidence>
<evidence type="ECO:0000256" key="10">
    <source>
        <dbReference type="ARBA" id="ARBA00023014"/>
    </source>
</evidence>
<accession>A0A1G1WFX1</accession>
<keyword evidence="5" id="KW-0004">4Fe-4S</keyword>
<comment type="similarity">
    <text evidence="2">Belongs to the uracil-DNA glycosylase (UDG) superfamily. Type 4 (UDGa) family.</text>
</comment>
<dbReference type="PANTHER" id="PTHR33693">
    <property type="entry name" value="TYPE-5 URACIL-DNA GLYCOSYLASE"/>
    <property type="match status" value="1"/>
</dbReference>
<evidence type="ECO:0000256" key="4">
    <source>
        <dbReference type="ARBA" id="ARBA00019403"/>
    </source>
</evidence>
<evidence type="ECO:0000313" key="14">
    <source>
        <dbReference type="Proteomes" id="UP000177588"/>
    </source>
</evidence>
<dbReference type="Gene3D" id="3.40.470.10">
    <property type="entry name" value="Uracil-DNA glycosylase-like domain"/>
    <property type="match status" value="1"/>
</dbReference>
<keyword evidence="6" id="KW-0479">Metal-binding</keyword>
<dbReference type="PANTHER" id="PTHR33693:SF1">
    <property type="entry name" value="TYPE-4 URACIL-DNA GLYCOSYLASE"/>
    <property type="match status" value="1"/>
</dbReference>
<evidence type="ECO:0000256" key="11">
    <source>
        <dbReference type="ARBA" id="ARBA00023204"/>
    </source>
</evidence>
<keyword evidence="10" id="KW-0411">Iron-sulfur</keyword>
<dbReference type="GO" id="GO:0046872">
    <property type="term" value="F:metal ion binding"/>
    <property type="evidence" value="ECO:0007669"/>
    <property type="project" value="UniProtKB-KW"/>
</dbReference>
<dbReference type="GO" id="GO:0004844">
    <property type="term" value="F:uracil DNA N-glycosylase activity"/>
    <property type="evidence" value="ECO:0007669"/>
    <property type="project" value="UniProtKB-EC"/>
</dbReference>
<evidence type="ECO:0000256" key="8">
    <source>
        <dbReference type="ARBA" id="ARBA00022801"/>
    </source>
</evidence>
<evidence type="ECO:0000256" key="7">
    <source>
        <dbReference type="ARBA" id="ARBA00022763"/>
    </source>
</evidence>
<dbReference type="EC" id="3.2.2.27" evidence="3"/>
<dbReference type="EMBL" id="MHCT01000003">
    <property type="protein sequence ID" value="OGY26595.1"/>
    <property type="molecule type" value="Genomic_DNA"/>
</dbReference>
<dbReference type="InterPro" id="IPR036895">
    <property type="entry name" value="Uracil-DNA_glycosylase-like_sf"/>
</dbReference>
<comment type="catalytic activity">
    <reaction evidence="1">
        <text>Hydrolyzes single-stranded DNA or mismatched double-stranded DNA and polynucleotides, releasing free uracil.</text>
        <dbReference type="EC" id="3.2.2.27"/>
    </reaction>
</comment>
<dbReference type="AlphaFoldDB" id="A0A1G1WFX1"/>
<evidence type="ECO:0000256" key="6">
    <source>
        <dbReference type="ARBA" id="ARBA00022723"/>
    </source>
</evidence>
<dbReference type="GO" id="GO:0006281">
    <property type="term" value="P:DNA repair"/>
    <property type="evidence" value="ECO:0007669"/>
    <property type="project" value="UniProtKB-KW"/>
</dbReference>
<organism evidence="13 14">
    <name type="scientific">Candidatus Woykebacteria bacterium RBG_16_44_10</name>
    <dbReference type="NCBI Taxonomy" id="1802597"/>
    <lineage>
        <taxon>Bacteria</taxon>
        <taxon>Candidatus Woykeibacteriota</taxon>
    </lineage>
</organism>
<dbReference type="InterPro" id="IPR051536">
    <property type="entry name" value="UDG_Type-4/5"/>
</dbReference>
<dbReference type="Proteomes" id="UP000177588">
    <property type="component" value="Unassembled WGS sequence"/>
</dbReference>
<dbReference type="SUPFAM" id="SSF52141">
    <property type="entry name" value="Uracil-DNA glycosylase-like"/>
    <property type="match status" value="1"/>
</dbReference>
<dbReference type="SMART" id="SM00987">
    <property type="entry name" value="UreE_C"/>
    <property type="match status" value="1"/>
</dbReference>
<dbReference type="SMART" id="SM00986">
    <property type="entry name" value="UDG"/>
    <property type="match status" value="1"/>
</dbReference>
<evidence type="ECO:0000256" key="1">
    <source>
        <dbReference type="ARBA" id="ARBA00001400"/>
    </source>
</evidence>
<dbReference type="NCBIfam" id="TIGR00758">
    <property type="entry name" value="UDG_fam4"/>
    <property type="match status" value="1"/>
</dbReference>
<evidence type="ECO:0000256" key="3">
    <source>
        <dbReference type="ARBA" id="ARBA00012030"/>
    </source>
</evidence>
<gene>
    <name evidence="13" type="ORF">A2Z24_02120</name>
</gene>
<dbReference type="InterPro" id="IPR005273">
    <property type="entry name" value="Ura-DNA_glyco_family4"/>
</dbReference>
<dbReference type="GO" id="GO:0051539">
    <property type="term" value="F:4 iron, 4 sulfur cluster binding"/>
    <property type="evidence" value="ECO:0007669"/>
    <property type="project" value="UniProtKB-KW"/>
</dbReference>
<evidence type="ECO:0000259" key="12">
    <source>
        <dbReference type="SMART" id="SM00986"/>
    </source>
</evidence>
<keyword evidence="7" id="KW-0227">DNA damage</keyword>
<evidence type="ECO:0000256" key="2">
    <source>
        <dbReference type="ARBA" id="ARBA00006521"/>
    </source>
</evidence>
<keyword evidence="9" id="KW-0408">Iron</keyword>
<comment type="caution">
    <text evidence="13">The sequence shown here is derived from an EMBL/GenBank/DDBJ whole genome shotgun (WGS) entry which is preliminary data.</text>
</comment>
<name>A0A1G1WFX1_9BACT</name>
<keyword evidence="11" id="KW-0234">DNA repair</keyword>
<evidence type="ECO:0000313" key="13">
    <source>
        <dbReference type="EMBL" id="OGY26595.1"/>
    </source>
</evidence>
<sequence length="211" mass="23193">MDKRKRLSNLSKQIEICKKCPLYKEATKAVPGEGSPETKVVFIGEAPGFHEDTQGRPFVGSAGKYLDFLLSKVGLKREEVFITNVVKHRPPENRDPAPSEITACSGWLEAQLVVISPKVVVTLGRWSMSRYVSGAKISAVHGKPFYTQGVVVLPMYHPAAALRSGQMARQLEEDFLTNQTLFSDPDRAGDLVEDAKETKQVSVSDGQGSLF</sequence>
<dbReference type="InterPro" id="IPR005122">
    <property type="entry name" value="Uracil-DNA_glycosylase-like"/>
</dbReference>
<dbReference type="Pfam" id="PF03167">
    <property type="entry name" value="UDG"/>
    <property type="match status" value="1"/>
</dbReference>
<feature type="domain" description="Uracil-DNA glycosylase-like" evidence="12">
    <location>
        <begin position="31"/>
        <end position="176"/>
    </location>
</feature>
<evidence type="ECO:0000256" key="9">
    <source>
        <dbReference type="ARBA" id="ARBA00023004"/>
    </source>
</evidence>
<keyword evidence="8" id="KW-0378">Hydrolase</keyword>
<reference evidence="13 14" key="1">
    <citation type="journal article" date="2016" name="Nat. Commun.">
        <title>Thousands of microbial genomes shed light on interconnected biogeochemical processes in an aquifer system.</title>
        <authorList>
            <person name="Anantharaman K."/>
            <person name="Brown C.T."/>
            <person name="Hug L.A."/>
            <person name="Sharon I."/>
            <person name="Castelle C.J."/>
            <person name="Probst A.J."/>
            <person name="Thomas B.C."/>
            <person name="Singh A."/>
            <person name="Wilkins M.J."/>
            <person name="Karaoz U."/>
            <person name="Brodie E.L."/>
            <person name="Williams K.H."/>
            <person name="Hubbard S.S."/>
            <person name="Banfield J.F."/>
        </authorList>
    </citation>
    <scope>NUCLEOTIDE SEQUENCE [LARGE SCALE GENOMIC DNA]</scope>
</reference>
<dbReference type="STRING" id="1802597.A2Z24_02120"/>
<dbReference type="CDD" id="cd10030">
    <property type="entry name" value="UDG-F4_TTUDGA_SPO1dp_like"/>
    <property type="match status" value="1"/>
</dbReference>
<protein>
    <recommendedName>
        <fullName evidence="4">Type-4 uracil-DNA glycosylase</fullName>
        <ecNumber evidence="3">3.2.2.27</ecNumber>
    </recommendedName>
</protein>